<name>A0AAJ0FE13_9PEZI</name>
<proteinExistence type="inferred from homology"/>
<dbReference type="EMBL" id="MU839024">
    <property type="protein sequence ID" value="KAK1763812.1"/>
    <property type="molecule type" value="Genomic_DNA"/>
</dbReference>
<comment type="similarity">
    <text evidence="1">Belongs to the short-chain dehydrogenases/reductases (SDR) family.</text>
</comment>
<dbReference type="InterPro" id="IPR036291">
    <property type="entry name" value="NAD(P)-bd_dom_sf"/>
</dbReference>
<gene>
    <name evidence="3" type="ORF">QBC33DRAFT_548659</name>
</gene>
<evidence type="ECO:0000313" key="3">
    <source>
        <dbReference type="EMBL" id="KAK1763812.1"/>
    </source>
</evidence>
<dbReference type="SUPFAM" id="SSF51735">
    <property type="entry name" value="NAD(P)-binding Rossmann-fold domains"/>
    <property type="match status" value="1"/>
</dbReference>
<comment type="caution">
    <text evidence="3">The sequence shown here is derived from an EMBL/GenBank/DDBJ whole genome shotgun (WGS) entry which is preliminary data.</text>
</comment>
<dbReference type="PANTHER" id="PTHR24320">
    <property type="entry name" value="RETINOL DEHYDROGENASE"/>
    <property type="match status" value="1"/>
</dbReference>
<accession>A0AAJ0FE13</accession>
<dbReference type="GeneID" id="85312062"/>
<dbReference type="AlphaFoldDB" id="A0AAJ0FE13"/>
<protein>
    <submittedName>
        <fullName evidence="3">Uncharacterized protein</fullName>
    </submittedName>
</protein>
<reference evidence="3" key="1">
    <citation type="submission" date="2023-06" db="EMBL/GenBank/DDBJ databases">
        <title>Genome-scale phylogeny and comparative genomics of the fungal order Sordariales.</title>
        <authorList>
            <consortium name="Lawrence Berkeley National Laboratory"/>
            <person name="Hensen N."/>
            <person name="Bonometti L."/>
            <person name="Westerberg I."/>
            <person name="Brannstrom I.O."/>
            <person name="Guillou S."/>
            <person name="Cros-Aarteil S."/>
            <person name="Calhoun S."/>
            <person name="Haridas S."/>
            <person name="Kuo A."/>
            <person name="Mondo S."/>
            <person name="Pangilinan J."/>
            <person name="Riley R."/>
            <person name="Labutti K."/>
            <person name="Andreopoulos B."/>
            <person name="Lipzen A."/>
            <person name="Chen C."/>
            <person name="Yanf M."/>
            <person name="Daum C."/>
            <person name="Ng V."/>
            <person name="Clum A."/>
            <person name="Steindorff A."/>
            <person name="Ohm R."/>
            <person name="Martin F."/>
            <person name="Silar P."/>
            <person name="Natvig D."/>
            <person name="Lalanne C."/>
            <person name="Gautier V."/>
            <person name="Ament-Velasquez S.L."/>
            <person name="Kruys A."/>
            <person name="Hutchinson M.I."/>
            <person name="Powell A.J."/>
            <person name="Barry K."/>
            <person name="Miller A.N."/>
            <person name="Grigoriev I.V."/>
            <person name="Debuchy R."/>
            <person name="Gladieux P."/>
            <person name="Thoren M.H."/>
            <person name="Johannesson H."/>
        </authorList>
    </citation>
    <scope>NUCLEOTIDE SEQUENCE</scope>
    <source>
        <strain evidence="3">8032-3</strain>
    </source>
</reference>
<dbReference type="PANTHER" id="PTHR24320:SF283">
    <property type="entry name" value="RETINOL DEHYDROGENASE 11"/>
    <property type="match status" value="1"/>
</dbReference>
<evidence type="ECO:0000313" key="4">
    <source>
        <dbReference type="Proteomes" id="UP001244011"/>
    </source>
</evidence>
<sequence length="325" mass="35059">MAARQEEFTKDSKTAFGAITEGKEVAEAFKDQIAGKNILITGITTKGLGAELAKTMVPYNPALIILASHDPNEVANLIGELRPLQTDESATALAPLLVDLSSFASVRKAAQDVIVYLSQSRSGAKLDILVNNASPEGLRSYTRRADGYETIMGIAHLGHFLLSGLLRSSLAPRARIVNLTSLQHRNAEVTLSDLWFRPGEAHDRDVAYARAMAATIFFTKGLARRGFVSFAVQTGPGRASDQSGKPRAEADVLAERFGLGWKTFQQAVATYVVAAFQPGLDETDNGAFLSDCQVEKSAAFAESESTVENLWKFSEELVGQRFGSS</sequence>
<organism evidence="3 4">
    <name type="scientific">Phialemonium atrogriseum</name>
    <dbReference type="NCBI Taxonomy" id="1093897"/>
    <lineage>
        <taxon>Eukaryota</taxon>
        <taxon>Fungi</taxon>
        <taxon>Dikarya</taxon>
        <taxon>Ascomycota</taxon>
        <taxon>Pezizomycotina</taxon>
        <taxon>Sordariomycetes</taxon>
        <taxon>Sordariomycetidae</taxon>
        <taxon>Cephalothecales</taxon>
        <taxon>Cephalothecaceae</taxon>
        <taxon>Phialemonium</taxon>
    </lineage>
</organism>
<dbReference type="GO" id="GO:0016491">
    <property type="term" value="F:oxidoreductase activity"/>
    <property type="evidence" value="ECO:0007669"/>
    <property type="project" value="UniProtKB-KW"/>
</dbReference>
<evidence type="ECO:0000256" key="2">
    <source>
        <dbReference type="ARBA" id="ARBA00023002"/>
    </source>
</evidence>
<keyword evidence="2" id="KW-0560">Oxidoreductase</keyword>
<dbReference type="Gene3D" id="3.40.50.720">
    <property type="entry name" value="NAD(P)-binding Rossmann-like Domain"/>
    <property type="match status" value="1"/>
</dbReference>
<dbReference type="Pfam" id="PF00106">
    <property type="entry name" value="adh_short"/>
    <property type="match status" value="1"/>
</dbReference>
<dbReference type="RefSeq" id="XP_060280025.1">
    <property type="nucleotide sequence ID" value="XM_060428875.1"/>
</dbReference>
<keyword evidence="4" id="KW-1185">Reference proteome</keyword>
<evidence type="ECO:0000256" key="1">
    <source>
        <dbReference type="ARBA" id="ARBA00006484"/>
    </source>
</evidence>
<dbReference type="Proteomes" id="UP001244011">
    <property type="component" value="Unassembled WGS sequence"/>
</dbReference>
<dbReference type="InterPro" id="IPR002347">
    <property type="entry name" value="SDR_fam"/>
</dbReference>